<accession>A0A3B0TIG3</accession>
<dbReference type="GO" id="GO:0009254">
    <property type="term" value="P:peptidoglycan turnover"/>
    <property type="evidence" value="ECO:0007669"/>
    <property type="project" value="InterPro"/>
</dbReference>
<dbReference type="PANTHER" id="PTHR30605:SF0">
    <property type="entry name" value="ANHYDRO-N-ACETYLMURAMIC ACID KINASE"/>
    <property type="match status" value="1"/>
</dbReference>
<dbReference type="GO" id="GO:0006040">
    <property type="term" value="P:amino sugar metabolic process"/>
    <property type="evidence" value="ECO:0007669"/>
    <property type="project" value="InterPro"/>
</dbReference>
<dbReference type="EC" id="2.7.1.170" evidence="1"/>
<organism evidence="1">
    <name type="scientific">hydrothermal vent metagenome</name>
    <dbReference type="NCBI Taxonomy" id="652676"/>
    <lineage>
        <taxon>unclassified sequences</taxon>
        <taxon>metagenomes</taxon>
        <taxon>ecological metagenomes</taxon>
    </lineage>
</organism>
<dbReference type="PANTHER" id="PTHR30605">
    <property type="entry name" value="ANHYDRO-N-ACETYLMURAMIC ACID KINASE"/>
    <property type="match status" value="1"/>
</dbReference>
<dbReference type="HAMAP" id="MF_01270">
    <property type="entry name" value="AnhMurNAc_kinase"/>
    <property type="match status" value="1"/>
</dbReference>
<keyword evidence="1" id="KW-0418">Kinase</keyword>
<keyword evidence="1" id="KW-0808">Transferase</keyword>
<sequence length="370" mass="39185">MAKVRYAIGLMSGTSLDGIDAALIETDGRRVVRPGLVRHLAYSAGFRAELRDGLDFARAHPSPARIATDLAETARRLSVLHAEVVFDLLADVKCPADKIAVVGFHGQTVLHRPDEGVTVQIGEGVWLAGELGIPVVDQFRAADVAAGGQGAPLAPAYHRALAAALPRDMAGPVAVVNIGGVSNVTFVDGEADPIAFDTGPGNALLDDWVRDKTGKFYDQDGALARLGKVDDTALAALITSGYLAKSPPKSLDRNDFSPYPVAKLSPQDGAATLTAFTAEVIAMASRHFPKTPDLWIVCGGGRHNPVLMEELARRSPQKVISAEDVGWRGDDIEAEAFAYLAVRSLDDLPLTWPSTTGVPRPMPGGILHQP</sequence>
<dbReference type="Pfam" id="PF03702">
    <property type="entry name" value="AnmK"/>
    <property type="match status" value="1"/>
</dbReference>
<dbReference type="AlphaFoldDB" id="A0A3B0TIG3"/>
<reference evidence="1" key="1">
    <citation type="submission" date="2018-06" db="EMBL/GenBank/DDBJ databases">
        <authorList>
            <person name="Zhirakovskaya E."/>
        </authorList>
    </citation>
    <scope>NUCLEOTIDE SEQUENCE</scope>
</reference>
<name>A0A3B0TIG3_9ZZZZ</name>
<gene>
    <name evidence="1" type="ORF">MNBD_ALPHA09-1572</name>
</gene>
<dbReference type="NCBIfam" id="NF007141">
    <property type="entry name" value="PRK09585.1-5"/>
    <property type="match status" value="1"/>
</dbReference>
<dbReference type="InterPro" id="IPR043129">
    <property type="entry name" value="ATPase_NBD"/>
</dbReference>
<dbReference type="GO" id="GO:0005524">
    <property type="term" value="F:ATP binding"/>
    <property type="evidence" value="ECO:0007669"/>
    <property type="project" value="InterPro"/>
</dbReference>
<dbReference type="EMBL" id="UOEM01000115">
    <property type="protein sequence ID" value="VAW18455.1"/>
    <property type="molecule type" value="Genomic_DNA"/>
</dbReference>
<proteinExistence type="inferred from homology"/>
<dbReference type="Gene3D" id="3.30.420.40">
    <property type="match status" value="2"/>
</dbReference>
<dbReference type="GO" id="GO:0016773">
    <property type="term" value="F:phosphotransferase activity, alcohol group as acceptor"/>
    <property type="evidence" value="ECO:0007669"/>
    <property type="project" value="InterPro"/>
</dbReference>
<dbReference type="SUPFAM" id="SSF53067">
    <property type="entry name" value="Actin-like ATPase domain"/>
    <property type="match status" value="1"/>
</dbReference>
<dbReference type="GO" id="GO:0016301">
    <property type="term" value="F:kinase activity"/>
    <property type="evidence" value="ECO:0007669"/>
    <property type="project" value="UniProtKB-KW"/>
</dbReference>
<protein>
    <submittedName>
        <fullName evidence="1">Anhydro-N-acetylmuramic acid kinase</fullName>
        <ecNumber evidence="1">2.7.1.170</ecNumber>
    </submittedName>
</protein>
<dbReference type="InterPro" id="IPR005338">
    <property type="entry name" value="Anhydro_N_Ac-Mur_kinase"/>
</dbReference>
<evidence type="ECO:0000313" key="1">
    <source>
        <dbReference type="EMBL" id="VAW18455.1"/>
    </source>
</evidence>